<keyword evidence="2" id="KW-1185">Reference proteome</keyword>
<organism evidence="1 2">
    <name type="scientific">Streptacidiphilus alkalitolerans</name>
    <dbReference type="NCBI Taxonomy" id="3342712"/>
    <lineage>
        <taxon>Bacteria</taxon>
        <taxon>Bacillati</taxon>
        <taxon>Actinomycetota</taxon>
        <taxon>Actinomycetes</taxon>
        <taxon>Kitasatosporales</taxon>
        <taxon>Streptomycetaceae</taxon>
        <taxon>Streptacidiphilus</taxon>
    </lineage>
</organism>
<evidence type="ECO:0000313" key="1">
    <source>
        <dbReference type="EMBL" id="MFC1407821.1"/>
    </source>
</evidence>
<dbReference type="EMBL" id="JBHEZX010000001">
    <property type="protein sequence ID" value="MFC1407821.1"/>
    <property type="molecule type" value="Genomic_DNA"/>
</dbReference>
<comment type="caution">
    <text evidence="1">The sequence shown here is derived from an EMBL/GenBank/DDBJ whole genome shotgun (WGS) entry which is preliminary data.</text>
</comment>
<dbReference type="Proteomes" id="UP001592582">
    <property type="component" value="Unassembled WGS sequence"/>
</dbReference>
<evidence type="ECO:0000313" key="2">
    <source>
        <dbReference type="Proteomes" id="UP001592582"/>
    </source>
</evidence>
<accession>A0ABV6V277</accession>
<proteinExistence type="predicted"/>
<reference evidence="1 2" key="1">
    <citation type="submission" date="2024-09" db="EMBL/GenBank/DDBJ databases">
        <authorList>
            <person name="Lee S.D."/>
        </authorList>
    </citation>
    <scope>NUCLEOTIDE SEQUENCE [LARGE SCALE GENOMIC DNA]</scope>
    <source>
        <strain evidence="1 2">N1-1</strain>
    </source>
</reference>
<gene>
    <name evidence="1" type="ORF">ACEZDG_00845</name>
</gene>
<protein>
    <submittedName>
        <fullName evidence="1">Uncharacterized protein</fullName>
    </submittedName>
</protein>
<sequence>MDLGIVGRTTTDVDRRRLRFVRSAPSGINGADLTGTQLGAVRELLLHYVETCPEELTAQYRHSVPAEHPSALHFAWRAVSTHDSNLNLSST</sequence>
<name>A0ABV6V277_9ACTN</name>